<gene>
    <name evidence="7" type="ORF">COT34_01020</name>
</gene>
<dbReference type="Gene3D" id="3.20.20.80">
    <property type="entry name" value="Glycosidases"/>
    <property type="match status" value="1"/>
</dbReference>
<keyword evidence="3 6" id="KW-0326">Glycosidase</keyword>
<dbReference type="GO" id="GO:0005975">
    <property type="term" value="P:carbohydrate metabolic process"/>
    <property type="evidence" value="ECO:0007669"/>
    <property type="project" value="InterPro"/>
</dbReference>
<dbReference type="Pfam" id="PF00232">
    <property type="entry name" value="Glyco_hydro_1"/>
    <property type="match status" value="2"/>
</dbReference>
<dbReference type="InterPro" id="IPR018120">
    <property type="entry name" value="Glyco_hydro_1_AS"/>
</dbReference>
<evidence type="ECO:0000256" key="3">
    <source>
        <dbReference type="ARBA" id="ARBA00023295"/>
    </source>
</evidence>
<dbReference type="InterPro" id="IPR033132">
    <property type="entry name" value="GH_1_N_CS"/>
</dbReference>
<evidence type="ECO:0000313" key="8">
    <source>
        <dbReference type="Proteomes" id="UP000229390"/>
    </source>
</evidence>
<feature type="active site" description="Nucleophile" evidence="4">
    <location>
        <position position="321"/>
    </location>
</feature>
<dbReference type="InterPro" id="IPR001360">
    <property type="entry name" value="Glyco_hydro_1"/>
</dbReference>
<evidence type="ECO:0000256" key="2">
    <source>
        <dbReference type="ARBA" id="ARBA00022801"/>
    </source>
</evidence>
<dbReference type="SUPFAM" id="SSF51445">
    <property type="entry name" value="(Trans)glycosidases"/>
    <property type="match status" value="1"/>
</dbReference>
<evidence type="ECO:0000313" key="7">
    <source>
        <dbReference type="EMBL" id="PIS38951.1"/>
    </source>
</evidence>
<dbReference type="PROSITE" id="PS00653">
    <property type="entry name" value="GLYCOSYL_HYDROL_F1_2"/>
    <property type="match status" value="1"/>
</dbReference>
<comment type="similarity">
    <text evidence="1 5">Belongs to the glycosyl hydrolase 1 family.</text>
</comment>
<dbReference type="Proteomes" id="UP000229390">
    <property type="component" value="Unassembled WGS sequence"/>
</dbReference>
<reference evidence="8" key="1">
    <citation type="submission" date="2017-09" db="EMBL/GenBank/DDBJ databases">
        <title>Depth-based differentiation of microbial function through sediment-hosted aquifers and enrichment of novel symbionts in the deep terrestrial subsurface.</title>
        <authorList>
            <person name="Probst A.J."/>
            <person name="Ladd B."/>
            <person name="Jarett J.K."/>
            <person name="Geller-Mcgrath D.E."/>
            <person name="Sieber C.M.K."/>
            <person name="Emerson J.B."/>
            <person name="Anantharaman K."/>
            <person name="Thomas B.C."/>
            <person name="Malmstrom R."/>
            <person name="Stieglmeier M."/>
            <person name="Klingl A."/>
            <person name="Woyke T."/>
            <person name="Ryan C.M."/>
            <person name="Banfield J.F."/>
        </authorList>
    </citation>
    <scope>NUCLEOTIDE SEQUENCE [LARGE SCALE GENOMIC DNA]</scope>
</reference>
<dbReference type="AlphaFoldDB" id="A0A2M6T0W4"/>
<evidence type="ECO:0000256" key="4">
    <source>
        <dbReference type="PROSITE-ProRule" id="PRU10055"/>
    </source>
</evidence>
<dbReference type="GO" id="GO:0008422">
    <property type="term" value="F:beta-glucosidase activity"/>
    <property type="evidence" value="ECO:0007669"/>
    <property type="project" value="TreeGrafter"/>
</dbReference>
<dbReference type="PROSITE" id="PS00572">
    <property type="entry name" value="GLYCOSYL_HYDROL_F1_1"/>
    <property type="match status" value="1"/>
</dbReference>
<dbReference type="PRINTS" id="PR00131">
    <property type="entry name" value="GLHYDRLASE1"/>
</dbReference>
<dbReference type="PANTHER" id="PTHR10353:SF209">
    <property type="entry name" value="GALACTOLIPID GALACTOSYLTRANSFERASE SFR2, CHLOROPLASTIC"/>
    <property type="match status" value="1"/>
</dbReference>
<dbReference type="InterPro" id="IPR017853">
    <property type="entry name" value="GH"/>
</dbReference>
<dbReference type="EMBL" id="PEYE01000019">
    <property type="protein sequence ID" value="PIS38951.1"/>
    <property type="molecule type" value="Genomic_DNA"/>
</dbReference>
<comment type="caution">
    <text evidence="7">The sequence shown here is derived from an EMBL/GenBank/DDBJ whole genome shotgun (WGS) entry which is preliminary data.</text>
</comment>
<dbReference type="PANTHER" id="PTHR10353">
    <property type="entry name" value="GLYCOSYL HYDROLASE"/>
    <property type="match status" value="1"/>
</dbReference>
<protein>
    <submittedName>
        <fullName evidence="7">Glycoside hydrolase family 1 protein</fullName>
    </submittedName>
</protein>
<keyword evidence="2 6" id="KW-0378">Hydrolase</keyword>
<proteinExistence type="inferred from homology"/>
<name>A0A2M6T0W4_9BACT</name>
<organism evidence="7 8">
    <name type="scientific">Candidatus Nealsonbacteria bacterium CG08_land_8_20_14_0_20_43_11</name>
    <dbReference type="NCBI Taxonomy" id="1974706"/>
    <lineage>
        <taxon>Bacteria</taxon>
        <taxon>Candidatus Nealsoniibacteriota</taxon>
    </lineage>
</organism>
<evidence type="ECO:0000256" key="6">
    <source>
        <dbReference type="RuleBase" id="RU004468"/>
    </source>
</evidence>
<evidence type="ECO:0000256" key="1">
    <source>
        <dbReference type="ARBA" id="ARBA00010838"/>
    </source>
</evidence>
<sequence length="405" mass="47414">MEKTIVFPENFLWGTATSAYQVEGGIENCDWAKVYPAGLACDHYHLFEKDFDLMKSLNQNSCRFSLEWSRIEPRPGYFDEKEIAHYRQVLTALKSRGFKTIVTLFHFTLPLWLADIGGFASRRTVFYFSRFSEKVFREYQPLVDFWITINEPLIYAFAMFPLVNKKPALFTPLEVRSAVDGTADARGVSPLTGFTSLKVAINQLAGHKKVYKLFHRLDPKAKVGIAKNNSYFEPLNRDSFLDRLGTAVCRYVWNDWFMNRIKKHLDFIGLNYYFHQRIKFPYSLKNENRAVSDLGWEIYPEGIYQVLKKLKRYNLPVYITENGLADAGDRQRPDFIKSHLLWIFAALKEGVDIRGYFHWSLNDNFEWEKGFAPRFGLVEVDYKTLERKPRPSAYYYAEICKNNSL</sequence>
<accession>A0A2M6T0W4</accession>
<evidence type="ECO:0000256" key="5">
    <source>
        <dbReference type="RuleBase" id="RU003690"/>
    </source>
</evidence>